<comment type="caution">
    <text evidence="3">The sequence shown here is derived from an EMBL/GenBank/DDBJ whole genome shotgun (WGS) entry which is preliminary data.</text>
</comment>
<feature type="compositionally biased region" description="Low complexity" evidence="1">
    <location>
        <begin position="211"/>
        <end position="225"/>
    </location>
</feature>
<dbReference type="Proteomes" id="UP000193467">
    <property type="component" value="Unassembled WGS sequence"/>
</dbReference>
<evidence type="ECO:0000313" key="3">
    <source>
        <dbReference type="EMBL" id="ORY73250.1"/>
    </source>
</evidence>
<gene>
    <name evidence="3" type="ORF">BCR35DRAFT_307271</name>
</gene>
<organism evidence="3 4">
    <name type="scientific">Leucosporidium creatinivorum</name>
    <dbReference type="NCBI Taxonomy" id="106004"/>
    <lineage>
        <taxon>Eukaryota</taxon>
        <taxon>Fungi</taxon>
        <taxon>Dikarya</taxon>
        <taxon>Basidiomycota</taxon>
        <taxon>Pucciniomycotina</taxon>
        <taxon>Microbotryomycetes</taxon>
        <taxon>Leucosporidiales</taxon>
        <taxon>Leucosporidium</taxon>
    </lineage>
</organism>
<proteinExistence type="predicted"/>
<evidence type="ECO:0000256" key="2">
    <source>
        <dbReference type="SAM" id="SignalP"/>
    </source>
</evidence>
<sequence>MGPLCLLLPFLSLSANTLASFRLVPIPSRLAPAPSSLIANAEPSTSSWTQPTANVDYTPSDDFQGEELHWEKVETRRQEKELFEGLLQEVFRGKESKPGWVEELLQDEEAVVEQEEEEEKDVVAVSEEVLRDAMGWEWLSPPSNESEAGAVLREAERKAGREMYGVKPSAEKKVVGFDVDGNVLVKHSIETTEDSTKDASSSNYALDHTAEPAAPVAPADPLAHPLTSKDTIATVLDASGGSRSPELLAFQS</sequence>
<dbReference type="InParanoid" id="A0A1Y2ENU0"/>
<keyword evidence="2" id="KW-0732">Signal</keyword>
<evidence type="ECO:0000256" key="1">
    <source>
        <dbReference type="SAM" id="MobiDB-lite"/>
    </source>
</evidence>
<feature type="signal peptide" evidence="2">
    <location>
        <begin position="1"/>
        <end position="19"/>
    </location>
</feature>
<protein>
    <submittedName>
        <fullName evidence="3">Uncharacterized protein</fullName>
    </submittedName>
</protein>
<dbReference type="AlphaFoldDB" id="A0A1Y2ENU0"/>
<keyword evidence="4" id="KW-1185">Reference proteome</keyword>
<name>A0A1Y2ENU0_9BASI</name>
<feature type="region of interest" description="Disordered" evidence="1">
    <location>
        <begin position="190"/>
        <end position="225"/>
    </location>
</feature>
<reference evidence="3 4" key="1">
    <citation type="submission" date="2016-07" db="EMBL/GenBank/DDBJ databases">
        <title>Pervasive Adenine N6-methylation of Active Genes in Fungi.</title>
        <authorList>
            <consortium name="DOE Joint Genome Institute"/>
            <person name="Mondo S.J."/>
            <person name="Dannebaum R.O."/>
            <person name="Kuo R.C."/>
            <person name="Labutti K."/>
            <person name="Haridas S."/>
            <person name="Kuo A."/>
            <person name="Salamov A."/>
            <person name="Ahrendt S.R."/>
            <person name="Lipzen A."/>
            <person name="Sullivan W."/>
            <person name="Andreopoulos W.B."/>
            <person name="Clum A."/>
            <person name="Lindquist E."/>
            <person name="Daum C."/>
            <person name="Ramamoorthy G.K."/>
            <person name="Gryganskyi A."/>
            <person name="Culley D."/>
            <person name="Magnuson J.K."/>
            <person name="James T.Y."/>
            <person name="O'Malley M.A."/>
            <person name="Stajich J.E."/>
            <person name="Spatafora J.W."/>
            <person name="Visel A."/>
            <person name="Grigoriev I.V."/>
        </authorList>
    </citation>
    <scope>NUCLEOTIDE SEQUENCE [LARGE SCALE GENOMIC DNA]</scope>
    <source>
        <strain evidence="3 4">62-1032</strain>
    </source>
</reference>
<evidence type="ECO:0000313" key="4">
    <source>
        <dbReference type="Proteomes" id="UP000193467"/>
    </source>
</evidence>
<feature type="chain" id="PRO_5011988241" evidence="2">
    <location>
        <begin position="20"/>
        <end position="252"/>
    </location>
</feature>
<dbReference type="EMBL" id="MCGR01000047">
    <property type="protein sequence ID" value="ORY73250.1"/>
    <property type="molecule type" value="Genomic_DNA"/>
</dbReference>
<accession>A0A1Y2ENU0</accession>